<reference evidence="2 3" key="1">
    <citation type="submission" date="2020-05" db="EMBL/GenBank/DDBJ databases">
        <title>WGS assembly of Panicum virgatum.</title>
        <authorList>
            <person name="Lovell J.T."/>
            <person name="Jenkins J."/>
            <person name="Shu S."/>
            <person name="Juenger T.E."/>
            <person name="Schmutz J."/>
        </authorList>
    </citation>
    <scope>NUCLEOTIDE SEQUENCE [LARGE SCALE GENOMIC DNA]</scope>
    <source>
        <strain evidence="3">cv. AP13</strain>
    </source>
</reference>
<protein>
    <submittedName>
        <fullName evidence="2">Uncharacterized protein</fullName>
    </submittedName>
</protein>
<proteinExistence type="predicted"/>
<organism evidence="2 3">
    <name type="scientific">Panicum virgatum</name>
    <name type="common">Blackwell switchgrass</name>
    <dbReference type="NCBI Taxonomy" id="38727"/>
    <lineage>
        <taxon>Eukaryota</taxon>
        <taxon>Viridiplantae</taxon>
        <taxon>Streptophyta</taxon>
        <taxon>Embryophyta</taxon>
        <taxon>Tracheophyta</taxon>
        <taxon>Spermatophyta</taxon>
        <taxon>Magnoliopsida</taxon>
        <taxon>Liliopsida</taxon>
        <taxon>Poales</taxon>
        <taxon>Poaceae</taxon>
        <taxon>PACMAD clade</taxon>
        <taxon>Panicoideae</taxon>
        <taxon>Panicodae</taxon>
        <taxon>Paniceae</taxon>
        <taxon>Panicinae</taxon>
        <taxon>Panicum</taxon>
        <taxon>Panicum sect. Hiantes</taxon>
    </lineage>
</organism>
<accession>A0A8T0QVU6</accession>
<comment type="caution">
    <text evidence="2">The sequence shown here is derived from an EMBL/GenBank/DDBJ whole genome shotgun (WGS) entry which is preliminary data.</text>
</comment>
<dbReference type="EMBL" id="CM029048">
    <property type="protein sequence ID" value="KAG2577190.1"/>
    <property type="molecule type" value="Genomic_DNA"/>
</dbReference>
<sequence length="119" mass="13766">MEFSSSLEDDRNPKRPRMVSDTTKLVEEERISGVVSLQSFLYIKLRRQKKRDRYASMTAEQKDQRNAKRRENYHRKKAESRAANMTPETTDIGAPVDSTTNKPLDLPVYHSILLGNMPP</sequence>
<keyword evidence="3" id="KW-1185">Reference proteome</keyword>
<feature type="region of interest" description="Disordered" evidence="1">
    <location>
        <begin position="49"/>
        <end position="104"/>
    </location>
</feature>
<feature type="region of interest" description="Disordered" evidence="1">
    <location>
        <begin position="1"/>
        <end position="22"/>
    </location>
</feature>
<name>A0A8T0QVU6_PANVG</name>
<dbReference type="Proteomes" id="UP000823388">
    <property type="component" value="Chromosome 6N"/>
</dbReference>
<evidence type="ECO:0000313" key="3">
    <source>
        <dbReference type="Proteomes" id="UP000823388"/>
    </source>
</evidence>
<gene>
    <name evidence="2" type="ORF">PVAP13_6NG044500</name>
</gene>
<feature type="compositionally biased region" description="Basic and acidic residues" evidence="1">
    <location>
        <begin position="60"/>
        <end position="70"/>
    </location>
</feature>
<evidence type="ECO:0000313" key="2">
    <source>
        <dbReference type="EMBL" id="KAG2577190.1"/>
    </source>
</evidence>
<dbReference type="AlphaFoldDB" id="A0A8T0QVU6"/>
<evidence type="ECO:0000256" key="1">
    <source>
        <dbReference type="SAM" id="MobiDB-lite"/>
    </source>
</evidence>